<dbReference type="Gene3D" id="3.40.50.2060">
    <property type="match status" value="1"/>
</dbReference>
<dbReference type="Gene3D" id="3.90.830.10">
    <property type="entry name" value="Syntaxin Binding Protein 1, Chain A, domain 2"/>
    <property type="match status" value="1"/>
</dbReference>
<reference evidence="2 3" key="1">
    <citation type="journal article" date="2024" name="Nat. Commun.">
        <title>Phylogenomics reveals the evolutionary origins of lichenization in chlorophyte algae.</title>
        <authorList>
            <person name="Puginier C."/>
            <person name="Libourel C."/>
            <person name="Otte J."/>
            <person name="Skaloud P."/>
            <person name="Haon M."/>
            <person name="Grisel S."/>
            <person name="Petersen M."/>
            <person name="Berrin J.G."/>
            <person name="Delaux P.M."/>
            <person name="Dal Grande F."/>
            <person name="Keller J."/>
        </authorList>
    </citation>
    <scope>NUCLEOTIDE SEQUENCE [LARGE SCALE GENOMIC DNA]</scope>
    <source>
        <strain evidence="2 3">SAG 2043</strain>
    </source>
</reference>
<dbReference type="Gene3D" id="1.25.40.60">
    <property type="match status" value="1"/>
</dbReference>
<dbReference type="PIRSF" id="PIRSF005715">
    <property type="entry name" value="VPS45_Sec1"/>
    <property type="match status" value="1"/>
</dbReference>
<protein>
    <submittedName>
        <fullName evidence="2">Uncharacterized protein</fullName>
    </submittedName>
</protein>
<comment type="caution">
    <text evidence="2">The sequence shown here is derived from an EMBL/GenBank/DDBJ whole genome shotgun (WGS) entry which is preliminary data.</text>
</comment>
<dbReference type="Gene3D" id="3.40.50.1910">
    <property type="match status" value="1"/>
</dbReference>
<dbReference type="Pfam" id="PF00995">
    <property type="entry name" value="Sec1"/>
    <property type="match status" value="1"/>
</dbReference>
<gene>
    <name evidence="2" type="ORF">WJX72_000024</name>
</gene>
<proteinExistence type="inferred from homology"/>
<evidence type="ECO:0000313" key="3">
    <source>
        <dbReference type="Proteomes" id="UP001489004"/>
    </source>
</evidence>
<dbReference type="PANTHER" id="PTHR11679">
    <property type="entry name" value="VESICLE PROTEIN SORTING-ASSOCIATED"/>
    <property type="match status" value="1"/>
</dbReference>
<organism evidence="2 3">
    <name type="scientific">[Myrmecia] bisecta</name>
    <dbReference type="NCBI Taxonomy" id="41462"/>
    <lineage>
        <taxon>Eukaryota</taxon>
        <taxon>Viridiplantae</taxon>
        <taxon>Chlorophyta</taxon>
        <taxon>core chlorophytes</taxon>
        <taxon>Trebouxiophyceae</taxon>
        <taxon>Trebouxiales</taxon>
        <taxon>Trebouxiaceae</taxon>
        <taxon>Myrmecia</taxon>
    </lineage>
</organism>
<dbReference type="InterPro" id="IPR036045">
    <property type="entry name" value="Sec1-like_sf"/>
</dbReference>
<sequence length="645" mass="71355">MADNFRKLCKTRLLDEMLGEVRDQGGAEWSVLVMDATTTRVMSSSCRISEILDYGVSLVENITKRREPLPALAGIYFITPTESSITCLLEDFKLRPLYKTAHVFFSSKVSNAALSAIKACPGLTSRLKSLKEVNLELLTIDKRTFITGEEQALQVLFGENVDNSAAYRTEVATIANRLVTAFASLKEFPAIRFRASKPPGEEAMEQRSLVAQRIAVEVNERLMIMQRAGQLPAAETCDLIVIDRGFDPVAPVIHEWTYEAMAYDLLNLEGNTFKYESETQGGKIEQKEHVLGESDDLWVDLRHKHFAAASLEISKMLEDFRAKNKVASYKNASDGGGAASLDTRDMRRLAQSLPQYREQLAKLSVHVEIASKINKLLDEKNLTDLGKLEQDLVFGDATSKEVITYLSSSGQALSAEDKTRLLMCYVATHPEKMDSTKQLQWQKLAKLQAEDMNTIINLEFLGVPVRKRGKTTGLSFGRKRKRAVRKDRDADEDEAQWALSRFVPMLQEVLEDLAVSKLSNDEYPYVRPPTATDPAAPAYSATYGSKAGSVRTNRTTAGWAKKAAGGAGAKEEAVVPKGKRVVVYVIGGVTRSEMRVAHKLSAKLGREIILGGSTVDTPAGFLKHLKGLSSLEQVAIDMDSFSIEK</sequence>
<name>A0AAW1QDX2_9CHLO</name>
<dbReference type="GO" id="GO:0016192">
    <property type="term" value="P:vesicle-mediated transport"/>
    <property type="evidence" value="ECO:0007669"/>
    <property type="project" value="InterPro"/>
</dbReference>
<keyword evidence="3" id="KW-1185">Reference proteome</keyword>
<dbReference type="InterPro" id="IPR027482">
    <property type="entry name" value="Sec1-like_dom2"/>
</dbReference>
<dbReference type="InterPro" id="IPR001619">
    <property type="entry name" value="Sec1-like"/>
</dbReference>
<accession>A0AAW1QDX2</accession>
<dbReference type="EMBL" id="JALJOR010000003">
    <property type="protein sequence ID" value="KAK9819584.1"/>
    <property type="molecule type" value="Genomic_DNA"/>
</dbReference>
<dbReference type="SUPFAM" id="SSF56815">
    <property type="entry name" value="Sec1/munc18-like (SM) proteins"/>
    <property type="match status" value="1"/>
</dbReference>
<dbReference type="AlphaFoldDB" id="A0AAW1QDX2"/>
<dbReference type="InterPro" id="IPR043127">
    <property type="entry name" value="Sec-1-like_dom3a"/>
</dbReference>
<evidence type="ECO:0000313" key="2">
    <source>
        <dbReference type="EMBL" id="KAK9819584.1"/>
    </source>
</evidence>
<dbReference type="Proteomes" id="UP001489004">
    <property type="component" value="Unassembled WGS sequence"/>
</dbReference>
<evidence type="ECO:0000256" key="1">
    <source>
        <dbReference type="ARBA" id="ARBA00009884"/>
    </source>
</evidence>
<comment type="similarity">
    <text evidence="1">Belongs to the STXBP/unc-18/SEC1 family.</text>
</comment>
<dbReference type="InterPro" id="IPR043154">
    <property type="entry name" value="Sec-1-like_dom1"/>
</dbReference>